<dbReference type="Proteomes" id="UP001604277">
    <property type="component" value="Unassembled WGS sequence"/>
</dbReference>
<dbReference type="Pfam" id="PF23195">
    <property type="entry name" value="UBQLN1"/>
    <property type="match status" value="1"/>
</dbReference>
<organism evidence="1 2">
    <name type="scientific">Forsythia ovata</name>
    <dbReference type="NCBI Taxonomy" id="205694"/>
    <lineage>
        <taxon>Eukaryota</taxon>
        <taxon>Viridiplantae</taxon>
        <taxon>Streptophyta</taxon>
        <taxon>Embryophyta</taxon>
        <taxon>Tracheophyta</taxon>
        <taxon>Spermatophyta</taxon>
        <taxon>Magnoliopsida</taxon>
        <taxon>eudicotyledons</taxon>
        <taxon>Gunneridae</taxon>
        <taxon>Pentapetalae</taxon>
        <taxon>asterids</taxon>
        <taxon>lamiids</taxon>
        <taxon>Lamiales</taxon>
        <taxon>Oleaceae</taxon>
        <taxon>Forsythieae</taxon>
        <taxon>Forsythia</taxon>
    </lineage>
</organism>
<protein>
    <submittedName>
        <fullName evidence="1">Ubiquitin domain-containing protein DSK2b</fullName>
    </submittedName>
</protein>
<dbReference type="InterPro" id="IPR015496">
    <property type="entry name" value="Ubiquilin"/>
</dbReference>
<dbReference type="AlphaFoldDB" id="A0ABD1WGD1"/>
<gene>
    <name evidence="1" type="ORF">Fot_10264</name>
</gene>
<reference evidence="2" key="1">
    <citation type="submission" date="2024-07" db="EMBL/GenBank/DDBJ databases">
        <title>Two chromosome-level genome assemblies of Korean endemic species Abeliophyllum distichum and Forsythia ovata (Oleaceae).</title>
        <authorList>
            <person name="Jang H."/>
        </authorList>
    </citation>
    <scope>NUCLEOTIDE SEQUENCE [LARGE SCALE GENOMIC DNA]</scope>
</reference>
<proteinExistence type="predicted"/>
<evidence type="ECO:0000313" key="1">
    <source>
        <dbReference type="EMBL" id="KAL2548734.1"/>
    </source>
</evidence>
<name>A0ABD1WGD1_9LAMI</name>
<sequence>MGGSSTLVAETYAKGCWGAGLGAYPFPGLGLGALGGTGASGLFGAGLPEFENMQQQLTQDPNMMREIMNAQAIQSIMNNPEIMHNLIMNNSQIRDIIDRNPELA</sequence>
<comment type="caution">
    <text evidence="1">The sequence shown here is derived from an EMBL/GenBank/DDBJ whole genome shotgun (WGS) entry which is preliminary data.</text>
</comment>
<keyword evidence="2" id="KW-1185">Reference proteome</keyword>
<dbReference type="PANTHER" id="PTHR10677">
    <property type="entry name" value="UBIQUILIN"/>
    <property type="match status" value="1"/>
</dbReference>
<dbReference type="PANTHER" id="PTHR10677:SF3">
    <property type="entry name" value="FI07626P-RELATED"/>
    <property type="match status" value="1"/>
</dbReference>
<evidence type="ECO:0000313" key="2">
    <source>
        <dbReference type="Proteomes" id="UP001604277"/>
    </source>
</evidence>
<dbReference type="EMBL" id="JBFOLJ010000003">
    <property type="protein sequence ID" value="KAL2548734.1"/>
    <property type="molecule type" value="Genomic_DNA"/>
</dbReference>
<accession>A0ABD1WGD1</accession>